<comment type="caution">
    <text evidence="1">The sequence shown here is derived from an EMBL/GenBank/DDBJ whole genome shotgun (WGS) entry which is preliminary data.</text>
</comment>
<gene>
    <name evidence="1" type="ORF">M3P05_19835</name>
</gene>
<dbReference type="EMBL" id="JAMFLX010000052">
    <property type="protein sequence ID" value="MCL6272175.1"/>
    <property type="molecule type" value="Genomic_DNA"/>
</dbReference>
<dbReference type="PANTHER" id="PTHR38774:SF1">
    <property type="entry name" value="CYTOPLASMIC PROTEIN"/>
    <property type="match status" value="1"/>
</dbReference>
<protein>
    <submittedName>
        <fullName evidence="1">DUF1249 domain-containing protein</fullName>
    </submittedName>
</protein>
<evidence type="ECO:0000313" key="1">
    <source>
        <dbReference type="EMBL" id="MCL6272175.1"/>
    </source>
</evidence>
<dbReference type="Proteomes" id="UP001203338">
    <property type="component" value="Unassembled WGS sequence"/>
</dbReference>
<reference evidence="1 2" key="1">
    <citation type="submission" date="2022-05" db="EMBL/GenBank/DDBJ databases">
        <authorList>
            <person name="Park J.-S."/>
        </authorList>
    </citation>
    <scope>NUCLEOTIDE SEQUENCE [LARGE SCALE GENOMIC DNA]</scope>
    <source>
        <strain evidence="1 2">2012CJ34-2</strain>
    </source>
</reference>
<accession>A0ABT0PLC6</accession>
<dbReference type="InterPro" id="IPR009659">
    <property type="entry name" value="DUF1249"/>
</dbReference>
<keyword evidence="2" id="KW-1185">Reference proteome</keyword>
<name>A0ABT0PLC6_9GAMM</name>
<proteinExistence type="predicted"/>
<dbReference type="RefSeq" id="WP_249701860.1">
    <property type="nucleotide sequence ID" value="NZ_JAMFLX010000052.1"/>
</dbReference>
<evidence type="ECO:0000313" key="2">
    <source>
        <dbReference type="Proteomes" id="UP001203338"/>
    </source>
</evidence>
<sequence length="161" mass="18045">MNVQAHCPATYPTISAKGHRYHVNLAGLQAVCDANYLRLMKVAPTGAAGTSSRIHIEFQGHEASATLKIVEQTRYTTLLTLSLTTPLHSWLSLPELTVRLYHDVKMAEVIGASGHRYLNARYEYPNAHMHQPDEKYQLNTLLAEWLDHCMVTGYTPDSVNI</sequence>
<dbReference type="Pfam" id="PF06853">
    <property type="entry name" value="DUF1249"/>
    <property type="match status" value="1"/>
</dbReference>
<organism evidence="1 2">
    <name type="scientific">Parendozoicomonas callyspongiae</name>
    <dbReference type="NCBI Taxonomy" id="2942213"/>
    <lineage>
        <taxon>Bacteria</taxon>
        <taxon>Pseudomonadati</taxon>
        <taxon>Pseudomonadota</taxon>
        <taxon>Gammaproteobacteria</taxon>
        <taxon>Oceanospirillales</taxon>
        <taxon>Endozoicomonadaceae</taxon>
        <taxon>Parendozoicomonas</taxon>
    </lineage>
</organism>
<dbReference type="PANTHER" id="PTHR38774">
    <property type="entry name" value="CYTOPLASMIC PROTEIN-RELATED"/>
    <property type="match status" value="1"/>
</dbReference>